<feature type="compositionally biased region" description="Basic and acidic residues" evidence="1">
    <location>
        <begin position="1"/>
        <end position="13"/>
    </location>
</feature>
<dbReference type="RefSeq" id="XP_016211716.1">
    <property type="nucleotide sequence ID" value="XM_016360377.1"/>
</dbReference>
<dbReference type="NCBIfam" id="TIGR03833">
    <property type="entry name" value="YwbE family protein"/>
    <property type="match status" value="1"/>
</dbReference>
<name>A0A0D1YLZ3_9PEZI</name>
<dbReference type="PANTHER" id="PTHR40069:SF1">
    <property type="entry name" value="YWBE PROTEIN"/>
    <property type="match status" value="1"/>
</dbReference>
<protein>
    <recommendedName>
        <fullName evidence="4">UBZ4-type domain-containing protein</fullName>
    </recommendedName>
</protein>
<sequence>MSGQERRGHDAVKNRRHVRGSNYRYGRGCGQENPQGKMESVPSAQQVVSGAGVSIILKIDQPTGRQVQGIVAEVLGRGDHPRGIKVRLVDGRVGRVQSIVSEEEAKLASAGLSNLGRNGEPAGDVTTQAVTMRGSKARSRDVRFNNAYHYESSQAERETINLMDYVKKKPAKAGKSNPVQMTWGEREAIAHVDGNPTQSILCPVCGDFEGDEEAVAHHVSSHFEEP</sequence>
<proteinExistence type="predicted"/>
<gene>
    <name evidence="2" type="ORF">PV09_06696</name>
</gene>
<dbReference type="EMBL" id="KN847552">
    <property type="protein sequence ID" value="KIW01847.1"/>
    <property type="molecule type" value="Genomic_DNA"/>
</dbReference>
<reference evidence="2 3" key="1">
    <citation type="submission" date="2015-01" db="EMBL/GenBank/DDBJ databases">
        <title>The Genome Sequence of Ochroconis gallopava CBS43764.</title>
        <authorList>
            <consortium name="The Broad Institute Genomics Platform"/>
            <person name="Cuomo C."/>
            <person name="de Hoog S."/>
            <person name="Gorbushina A."/>
            <person name="Stielow B."/>
            <person name="Teixiera M."/>
            <person name="Abouelleil A."/>
            <person name="Chapman S.B."/>
            <person name="Priest M."/>
            <person name="Young S.K."/>
            <person name="Wortman J."/>
            <person name="Nusbaum C."/>
            <person name="Birren B."/>
        </authorList>
    </citation>
    <scope>NUCLEOTIDE SEQUENCE [LARGE SCALE GENOMIC DNA]</scope>
    <source>
        <strain evidence="2 3">CBS 43764</strain>
    </source>
</reference>
<dbReference type="InParanoid" id="A0A0D1YLZ3"/>
<evidence type="ECO:0000256" key="1">
    <source>
        <dbReference type="SAM" id="MobiDB-lite"/>
    </source>
</evidence>
<accession>A0A0D1YLZ3</accession>
<dbReference type="InterPro" id="IPR019240">
    <property type="entry name" value="DUF2196"/>
</dbReference>
<dbReference type="PANTHER" id="PTHR40069">
    <property type="entry name" value="YWBE PROTEIN"/>
    <property type="match status" value="1"/>
</dbReference>
<dbReference type="Proteomes" id="UP000053259">
    <property type="component" value="Unassembled WGS sequence"/>
</dbReference>
<evidence type="ECO:0000313" key="3">
    <source>
        <dbReference type="Proteomes" id="UP000053259"/>
    </source>
</evidence>
<dbReference type="VEuPathDB" id="FungiDB:PV09_06696"/>
<dbReference type="OrthoDB" id="20105at2759"/>
<evidence type="ECO:0008006" key="4">
    <source>
        <dbReference type="Google" id="ProtNLM"/>
    </source>
</evidence>
<dbReference type="Pfam" id="PF09962">
    <property type="entry name" value="DUF2196"/>
    <property type="match status" value="1"/>
</dbReference>
<dbReference type="GeneID" id="27314669"/>
<keyword evidence="3" id="KW-1185">Reference proteome</keyword>
<feature type="region of interest" description="Disordered" evidence="1">
    <location>
        <begin position="1"/>
        <end position="39"/>
    </location>
</feature>
<organism evidence="2 3">
    <name type="scientific">Verruconis gallopava</name>
    <dbReference type="NCBI Taxonomy" id="253628"/>
    <lineage>
        <taxon>Eukaryota</taxon>
        <taxon>Fungi</taxon>
        <taxon>Dikarya</taxon>
        <taxon>Ascomycota</taxon>
        <taxon>Pezizomycotina</taxon>
        <taxon>Dothideomycetes</taxon>
        <taxon>Pleosporomycetidae</taxon>
        <taxon>Venturiales</taxon>
        <taxon>Sympoventuriaceae</taxon>
        <taxon>Verruconis</taxon>
    </lineage>
</organism>
<evidence type="ECO:0000313" key="2">
    <source>
        <dbReference type="EMBL" id="KIW01847.1"/>
    </source>
</evidence>
<dbReference type="HOGENOM" id="CLU_085124_0_0_1"/>
<dbReference type="AlphaFoldDB" id="A0A0D1YLZ3"/>